<dbReference type="Gene3D" id="3.40.630.30">
    <property type="match status" value="1"/>
</dbReference>
<dbReference type="RefSeq" id="WP_251351017.1">
    <property type="nucleotide sequence ID" value="NZ_JAMQGR010000008.1"/>
</dbReference>
<evidence type="ECO:0000313" key="5">
    <source>
        <dbReference type="Proteomes" id="UP001202243"/>
    </source>
</evidence>
<name>A0ABT0WYF2_9BURK</name>
<proteinExistence type="predicted"/>
<dbReference type="PANTHER" id="PTHR43800">
    <property type="entry name" value="PEPTIDYL-LYSINE N-ACETYLTRANSFERASE YJAB"/>
    <property type="match status" value="1"/>
</dbReference>
<feature type="domain" description="N-acetyltransferase" evidence="3">
    <location>
        <begin position="7"/>
        <end position="161"/>
    </location>
</feature>
<keyword evidence="5" id="KW-1185">Reference proteome</keyword>
<dbReference type="PROSITE" id="PS51186">
    <property type="entry name" value="GNAT"/>
    <property type="match status" value="1"/>
</dbReference>
<dbReference type="Proteomes" id="UP001202243">
    <property type="component" value="Unassembled WGS sequence"/>
</dbReference>
<evidence type="ECO:0000256" key="1">
    <source>
        <dbReference type="ARBA" id="ARBA00022679"/>
    </source>
</evidence>
<dbReference type="Pfam" id="PF00583">
    <property type="entry name" value="Acetyltransf_1"/>
    <property type="match status" value="1"/>
</dbReference>
<evidence type="ECO:0000313" key="4">
    <source>
        <dbReference type="EMBL" id="MCM2568036.1"/>
    </source>
</evidence>
<evidence type="ECO:0000259" key="3">
    <source>
        <dbReference type="PROSITE" id="PS51186"/>
    </source>
</evidence>
<accession>A0ABT0WYF2</accession>
<dbReference type="InterPro" id="IPR016181">
    <property type="entry name" value="Acyl_CoA_acyltransferase"/>
</dbReference>
<comment type="caution">
    <text evidence="4">The sequence shown here is derived from an EMBL/GenBank/DDBJ whole genome shotgun (WGS) entry which is preliminary data.</text>
</comment>
<dbReference type="InterPro" id="IPR000182">
    <property type="entry name" value="GNAT_dom"/>
</dbReference>
<keyword evidence="1" id="KW-0808">Transferase</keyword>
<dbReference type="PANTHER" id="PTHR43800:SF1">
    <property type="entry name" value="PEPTIDYL-LYSINE N-ACETYLTRANSFERASE YJAB"/>
    <property type="match status" value="1"/>
</dbReference>
<reference evidence="4 5" key="1">
    <citation type="submission" date="2022-06" db="EMBL/GenBank/DDBJ databases">
        <title>Janthinobacterium kumbetensis sp. nov., isolated from spring water in Turkey.</title>
        <authorList>
            <person name="Inan Bektas K."/>
            <person name="Belduz A.A."/>
            <person name="Canakci S."/>
            <person name="Nalcaoglu A."/>
            <person name="Ceylan E."/>
            <person name="Kati H."/>
        </authorList>
    </citation>
    <scope>NUCLEOTIDE SEQUENCE [LARGE SCALE GENOMIC DNA]</scope>
    <source>
        <strain evidence="4 5">GK</strain>
    </source>
</reference>
<keyword evidence="2" id="KW-0012">Acyltransferase</keyword>
<organism evidence="4 5">
    <name type="scientific">Janthinobacterium kumbetense</name>
    <dbReference type="NCBI Taxonomy" id="2950280"/>
    <lineage>
        <taxon>Bacteria</taxon>
        <taxon>Pseudomonadati</taxon>
        <taxon>Pseudomonadota</taxon>
        <taxon>Betaproteobacteria</taxon>
        <taxon>Burkholderiales</taxon>
        <taxon>Oxalobacteraceae</taxon>
        <taxon>Janthinobacterium</taxon>
    </lineage>
</organism>
<dbReference type="SUPFAM" id="SSF55729">
    <property type="entry name" value="Acyl-CoA N-acyltransferases (Nat)"/>
    <property type="match status" value="1"/>
</dbReference>
<protein>
    <submittedName>
        <fullName evidence="4">GNAT family N-acetyltransferase</fullName>
    </submittedName>
</protein>
<sequence>MAYTVKYAIRTASSADLPLLAQVERSAAALFAQAGPGLAWLAQGEPLPLSTLQALQREGGVWVAADGHAEPAGFLAAEPLDGQLFIVELSVALPHQRQGVGARLLDAAAAHARALGCACLTLSTYRHLPWNAPYYARHGFSEIGAAALGAGHALKLAREAQDGHDPALRCLMRKPLAC</sequence>
<gene>
    <name evidence="4" type="ORF">NCG91_20725</name>
</gene>
<dbReference type="EMBL" id="JAMQGR010000008">
    <property type="protein sequence ID" value="MCM2568036.1"/>
    <property type="molecule type" value="Genomic_DNA"/>
</dbReference>
<evidence type="ECO:0000256" key="2">
    <source>
        <dbReference type="ARBA" id="ARBA00023315"/>
    </source>
</evidence>